<proteinExistence type="predicted"/>
<keyword evidence="3" id="KW-1185">Reference proteome</keyword>
<reference evidence="2" key="1">
    <citation type="journal article" date="2020" name="Stud. Mycol.">
        <title>101 Dothideomycetes genomes: a test case for predicting lifestyles and emergence of pathogens.</title>
        <authorList>
            <person name="Haridas S."/>
            <person name="Albert R."/>
            <person name="Binder M."/>
            <person name="Bloem J."/>
            <person name="Labutti K."/>
            <person name="Salamov A."/>
            <person name="Andreopoulos B."/>
            <person name="Baker S."/>
            <person name="Barry K."/>
            <person name="Bills G."/>
            <person name="Bluhm B."/>
            <person name="Cannon C."/>
            <person name="Castanera R."/>
            <person name="Culley D."/>
            <person name="Daum C."/>
            <person name="Ezra D."/>
            <person name="Gonzalez J."/>
            <person name="Henrissat B."/>
            <person name="Kuo A."/>
            <person name="Liang C."/>
            <person name="Lipzen A."/>
            <person name="Lutzoni F."/>
            <person name="Magnuson J."/>
            <person name="Mondo S."/>
            <person name="Nolan M."/>
            <person name="Ohm R."/>
            <person name="Pangilinan J."/>
            <person name="Park H.-J."/>
            <person name="Ramirez L."/>
            <person name="Alfaro M."/>
            <person name="Sun H."/>
            <person name="Tritt A."/>
            <person name="Yoshinaga Y."/>
            <person name="Zwiers L.-H."/>
            <person name="Turgeon B."/>
            <person name="Goodwin S."/>
            <person name="Spatafora J."/>
            <person name="Crous P."/>
            <person name="Grigoriev I."/>
        </authorList>
    </citation>
    <scope>NUCLEOTIDE SEQUENCE</scope>
    <source>
        <strain evidence="2">ATCC 16933</strain>
    </source>
</reference>
<dbReference type="Proteomes" id="UP000799766">
    <property type="component" value="Unassembled WGS sequence"/>
</dbReference>
<protein>
    <submittedName>
        <fullName evidence="2">Uncharacterized protein</fullName>
    </submittedName>
</protein>
<dbReference type="InterPro" id="IPR021514">
    <property type="entry name" value="DUF3176"/>
</dbReference>
<gene>
    <name evidence="2" type="ORF">BDY21DRAFT_269656</name>
</gene>
<feature type="non-terminal residue" evidence="2">
    <location>
        <position position="1"/>
    </location>
</feature>
<evidence type="ECO:0000313" key="3">
    <source>
        <dbReference type="Proteomes" id="UP000799766"/>
    </source>
</evidence>
<feature type="transmembrane region" description="Helical" evidence="1">
    <location>
        <begin position="532"/>
        <end position="552"/>
    </location>
</feature>
<dbReference type="AlphaFoldDB" id="A0A6A6NY06"/>
<name>A0A6A6NY06_9PEZI</name>
<dbReference type="PANTHER" id="PTHR35394">
    <property type="entry name" value="DUF3176 DOMAIN-CONTAINING PROTEIN"/>
    <property type="match status" value="1"/>
</dbReference>
<feature type="transmembrane region" description="Helical" evidence="1">
    <location>
        <begin position="37"/>
        <end position="57"/>
    </location>
</feature>
<keyword evidence="1" id="KW-1133">Transmembrane helix</keyword>
<evidence type="ECO:0000256" key="1">
    <source>
        <dbReference type="SAM" id="Phobius"/>
    </source>
</evidence>
<organism evidence="2 3">
    <name type="scientific">Lineolata rhizophorae</name>
    <dbReference type="NCBI Taxonomy" id="578093"/>
    <lineage>
        <taxon>Eukaryota</taxon>
        <taxon>Fungi</taxon>
        <taxon>Dikarya</taxon>
        <taxon>Ascomycota</taxon>
        <taxon>Pezizomycotina</taxon>
        <taxon>Dothideomycetes</taxon>
        <taxon>Dothideomycetes incertae sedis</taxon>
        <taxon>Lineolatales</taxon>
        <taxon>Lineolataceae</taxon>
        <taxon>Lineolata</taxon>
    </lineage>
</organism>
<evidence type="ECO:0000313" key="2">
    <source>
        <dbReference type="EMBL" id="KAF2456143.1"/>
    </source>
</evidence>
<feature type="non-terminal residue" evidence="2">
    <location>
        <position position="613"/>
    </location>
</feature>
<dbReference type="PANTHER" id="PTHR35394:SF5">
    <property type="entry name" value="DUF3176 DOMAIN-CONTAINING PROTEIN"/>
    <property type="match status" value="1"/>
</dbReference>
<keyword evidence="1" id="KW-0812">Transmembrane</keyword>
<dbReference type="OrthoDB" id="5242705at2759"/>
<dbReference type="EMBL" id="MU001684">
    <property type="protein sequence ID" value="KAF2456143.1"/>
    <property type="molecule type" value="Genomic_DNA"/>
</dbReference>
<sequence length="613" mass="69114">HKNKNKISSPNIAQRFESKFWRLNSSDHWLQRWFLEIASWIFSAACMGAILICLFVFDGKPLRQWFLGLSLNAYISVLSRVATSALLHPTSQALGQLKWSWFRKKSKKMWDFEIFDDASRGPWGSVMLIILTKGKALAAGGALIVILSLGLESFFQQVLSVEDHWVPHSFGTVARSVQYNPKSPEIKTEGVTNLFQNRDIESIALPFFTDNGTHPLPFGNGTAPEIPLVCPTNNCTWEPYNSLAVCSSCEDVSQYLHFGCIDGPVDWFNNGTELEVEPGPNRTSCGYFLNSTTDSPVLMSGYALHPNTNTPGEALVMRTFPLTNVFTRRPYYGGSIHFQEIQNPIIDFIWVSTPEGAEGVYDHHPPVAQECVLSWCVKTFQSTYNFGEYVQGEVAPPFYNTTKQPYPWQEPDENDIPDYDGKLEITPPGQNLTFGMTNRTMAEVILVFDDAFPSYQTALGVSGPLQFRYTNQFPPPLTQVLEHNPWEASSNISFHMGRLAHAMTNTVRSFSGEDVVGRAWSSETFVRIRWEWLSLPLFVLFSGLAFLAATIVKSSREKEDVGIWKTSAIPVLLNGLPMHVQDSLNEYLQVVNPRSRAKELRVKLSHRDGWRLS</sequence>
<accession>A0A6A6NY06</accession>
<dbReference type="Pfam" id="PF11374">
    <property type="entry name" value="DUF3176"/>
    <property type="match status" value="1"/>
</dbReference>
<keyword evidence="1" id="KW-0472">Membrane</keyword>